<dbReference type="EMBL" id="VNIK02000001">
    <property type="protein sequence ID" value="KAB5491424.1"/>
    <property type="molecule type" value="Genomic_DNA"/>
</dbReference>
<evidence type="ECO:0000313" key="3">
    <source>
        <dbReference type="Proteomes" id="UP000319204"/>
    </source>
</evidence>
<reference evidence="2" key="1">
    <citation type="submission" date="2019-10" db="EMBL/GenBank/DDBJ databases">
        <title>Muricauda hadale sp. nov., a piezophilic bacterium isolated from hadopelagic water of the Mariana Trench.</title>
        <authorList>
            <person name="Wei Y."/>
        </authorList>
    </citation>
    <scope>NUCLEOTIDE SEQUENCE [LARGE SCALE GENOMIC DNA]</scope>
    <source>
        <strain evidence="2">MT-229</strain>
    </source>
</reference>
<dbReference type="RefSeq" id="WP_151888581.1">
    <property type="nucleotide sequence ID" value="NZ_VNIK02000001.1"/>
</dbReference>
<name>A0A5N5IT77_9FLAO</name>
<keyword evidence="3" id="KW-1185">Reference proteome</keyword>
<keyword evidence="1" id="KW-1133">Transmembrane helix</keyword>
<evidence type="ECO:0000256" key="1">
    <source>
        <dbReference type="SAM" id="Phobius"/>
    </source>
</evidence>
<keyword evidence="1" id="KW-0472">Membrane</keyword>
<dbReference type="Proteomes" id="UP000319204">
    <property type="component" value="Unassembled WGS sequence"/>
</dbReference>
<keyword evidence="1" id="KW-0812">Transmembrane</keyword>
<feature type="transmembrane region" description="Helical" evidence="1">
    <location>
        <begin position="68"/>
        <end position="90"/>
    </location>
</feature>
<accession>A0A5N5IT77</accession>
<proteinExistence type="predicted"/>
<sequence>MRVNDMNNLKGLLIGLFLLGLILYIISGKMKYRASKYEFENRTGGGVVEFDSFESANKHQNKGCFAQLLGVLGMLLMGGSGVLLALIFAMEGN</sequence>
<gene>
    <name evidence="2" type="ORF">FOT42_000295</name>
</gene>
<feature type="transmembrane region" description="Helical" evidence="1">
    <location>
        <begin position="6"/>
        <end position="26"/>
    </location>
</feature>
<dbReference type="OrthoDB" id="9954390at2"/>
<dbReference type="AlphaFoldDB" id="A0A5N5IT77"/>
<protein>
    <submittedName>
        <fullName evidence="2">Uncharacterized protein</fullName>
    </submittedName>
</protein>
<evidence type="ECO:0000313" key="2">
    <source>
        <dbReference type="EMBL" id="KAB5491424.1"/>
    </source>
</evidence>
<comment type="caution">
    <text evidence="2">The sequence shown here is derived from an EMBL/GenBank/DDBJ whole genome shotgun (WGS) entry which is preliminary data.</text>
</comment>
<organism evidence="2 3">
    <name type="scientific">Flagellimonas hadalis</name>
    <dbReference type="NCBI Taxonomy" id="2597517"/>
    <lineage>
        <taxon>Bacteria</taxon>
        <taxon>Pseudomonadati</taxon>
        <taxon>Bacteroidota</taxon>
        <taxon>Flavobacteriia</taxon>
        <taxon>Flavobacteriales</taxon>
        <taxon>Flavobacteriaceae</taxon>
        <taxon>Flagellimonas</taxon>
    </lineage>
</organism>